<comment type="caution">
    <text evidence="1">The sequence shown here is derived from an EMBL/GenBank/DDBJ whole genome shotgun (WGS) entry which is preliminary data.</text>
</comment>
<accession>A0A9N9AK58</accession>
<evidence type="ECO:0000313" key="2">
    <source>
        <dbReference type="Proteomes" id="UP000789570"/>
    </source>
</evidence>
<dbReference type="Proteomes" id="UP000789570">
    <property type="component" value="Unassembled WGS sequence"/>
</dbReference>
<proteinExistence type="predicted"/>
<dbReference type="AlphaFoldDB" id="A0A9N9AK58"/>
<dbReference type="EMBL" id="CAJVPQ010001128">
    <property type="protein sequence ID" value="CAG8533520.1"/>
    <property type="molecule type" value="Genomic_DNA"/>
</dbReference>
<name>A0A9N9AK58_9GLOM</name>
<organism evidence="1 2">
    <name type="scientific">Funneliformis caledonium</name>
    <dbReference type="NCBI Taxonomy" id="1117310"/>
    <lineage>
        <taxon>Eukaryota</taxon>
        <taxon>Fungi</taxon>
        <taxon>Fungi incertae sedis</taxon>
        <taxon>Mucoromycota</taxon>
        <taxon>Glomeromycotina</taxon>
        <taxon>Glomeromycetes</taxon>
        <taxon>Glomerales</taxon>
        <taxon>Glomeraceae</taxon>
        <taxon>Funneliformis</taxon>
    </lineage>
</organism>
<sequence>MDLQYDRLYRSWPFFTTRLVTDKITIPLAESAIGHLVALEVGTFFFEITIRYFAYCPYNNRNGLGKFRRITNIENIQTANLQVPFMRKLPSEEIDSLGFGIRKSNRAHNARSWQLIRTTTLERAYGITTTLKRAYEITAVLQITRLLYYLLCENLMKNNRSARPHLAGHDLFKEEKMVINEEERLTPMANFKMFDCTSKSTGFSKWGSALSKLLIIHKDEPKFTEIKQNYEKGYYNSAIDDYFRPSRSVLKEEQQVFMNGEMAAIDNRRINEKHHQDFEEETDEKDATLA</sequence>
<gene>
    <name evidence="1" type="ORF">FCALED_LOCUS5290</name>
</gene>
<keyword evidence="2" id="KW-1185">Reference proteome</keyword>
<evidence type="ECO:0000313" key="1">
    <source>
        <dbReference type="EMBL" id="CAG8533520.1"/>
    </source>
</evidence>
<reference evidence="1" key="1">
    <citation type="submission" date="2021-06" db="EMBL/GenBank/DDBJ databases">
        <authorList>
            <person name="Kallberg Y."/>
            <person name="Tangrot J."/>
            <person name="Rosling A."/>
        </authorList>
    </citation>
    <scope>NUCLEOTIDE SEQUENCE</scope>
    <source>
        <strain evidence="1">UK204</strain>
    </source>
</reference>
<protein>
    <submittedName>
        <fullName evidence="1">3102_t:CDS:1</fullName>
    </submittedName>
</protein>